<reference evidence="4 5" key="1">
    <citation type="journal article" date="2016" name="Nat. Commun.">
        <title>Thousands of microbial genomes shed light on interconnected biogeochemical processes in an aquifer system.</title>
        <authorList>
            <person name="Anantharaman K."/>
            <person name="Brown C.T."/>
            <person name="Hug L.A."/>
            <person name="Sharon I."/>
            <person name="Castelle C.J."/>
            <person name="Probst A.J."/>
            <person name="Thomas B.C."/>
            <person name="Singh A."/>
            <person name="Wilkins M.J."/>
            <person name="Karaoz U."/>
            <person name="Brodie E.L."/>
            <person name="Williams K.H."/>
            <person name="Hubbard S.S."/>
            <person name="Banfield J.F."/>
        </authorList>
    </citation>
    <scope>NUCLEOTIDE SEQUENCE [LARGE SCALE GENOMIC DNA]</scope>
</reference>
<dbReference type="PANTHER" id="PTHR30576:SF0">
    <property type="entry name" value="UNDECAPRENYL-PHOSPHATE N-ACETYLGALACTOSAMINYL 1-PHOSPHATE TRANSFERASE-RELATED"/>
    <property type="match status" value="1"/>
</dbReference>
<feature type="transmembrane region" description="Helical" evidence="2">
    <location>
        <begin position="107"/>
        <end position="124"/>
    </location>
</feature>
<keyword evidence="2" id="KW-0812">Transmembrane</keyword>
<gene>
    <name evidence="4" type="ORF">A3C94_02290</name>
</gene>
<protein>
    <recommendedName>
        <fullName evidence="3">Bacterial sugar transferase domain-containing protein</fullName>
    </recommendedName>
</protein>
<dbReference type="EMBL" id="MFLJ01000001">
    <property type="protein sequence ID" value="OGG65079.1"/>
    <property type="molecule type" value="Genomic_DNA"/>
</dbReference>
<keyword evidence="2" id="KW-1133">Transmembrane helix</keyword>
<dbReference type="STRING" id="1798496.A3C94_02290"/>
<feature type="domain" description="Bacterial sugar transferase" evidence="3">
    <location>
        <begin position="219"/>
        <end position="402"/>
    </location>
</feature>
<sequence length="408" mass="46034">MAFDRRETATLLIGDFLILAASLWVALLLRNLALPSFSYFEQNVVPFLPIFFLSLFVFYIAGLYEKQTRPIRRVMGVRILGAQAATVAAAAILFFVLPLTIAPKTILVLYLVVSVVAESMWRFYRMNVEIAEGKRASILLVGTGLAADELYEEVNNNNKYMIRFVGRVDKENLLPSSVPRMDTVSLYEEIFDRVPLEMLSSDEMLTALSKNRVLYDRSKRAFDVVLATVGSVISLPFIAVAALALIAENGAAFIRQERVGRGGRMFHIIKLRSRFLSYDDRGDPELQKKNYVTAIGRILRKTRIDELPQLWNVLVGDLSFIGPRPELPKIAEVYEREIPQYRLRHLIAPGLSGWAQIHDYDAPRGGADVARTRRKLSLDLYYLKHRSFGLDLAIAVKTLRALASFSGT</sequence>
<keyword evidence="2" id="KW-0472">Membrane</keyword>
<comment type="caution">
    <text evidence="4">The sequence shown here is derived from an EMBL/GenBank/DDBJ whole genome shotgun (WGS) entry which is preliminary data.</text>
</comment>
<dbReference type="Proteomes" id="UP000177232">
    <property type="component" value="Unassembled WGS sequence"/>
</dbReference>
<evidence type="ECO:0000256" key="1">
    <source>
        <dbReference type="ARBA" id="ARBA00006464"/>
    </source>
</evidence>
<evidence type="ECO:0000313" key="5">
    <source>
        <dbReference type="Proteomes" id="UP000177232"/>
    </source>
</evidence>
<dbReference type="AlphaFoldDB" id="A0A1F6DUE9"/>
<evidence type="ECO:0000313" key="4">
    <source>
        <dbReference type="EMBL" id="OGG65079.1"/>
    </source>
</evidence>
<dbReference type="Pfam" id="PF02397">
    <property type="entry name" value="Bac_transf"/>
    <property type="match status" value="1"/>
</dbReference>
<feature type="transmembrane region" description="Helical" evidence="2">
    <location>
        <begin position="224"/>
        <end position="247"/>
    </location>
</feature>
<name>A0A1F6DUE9_9BACT</name>
<feature type="transmembrane region" description="Helical" evidence="2">
    <location>
        <begin position="76"/>
        <end position="101"/>
    </location>
</feature>
<proteinExistence type="inferred from homology"/>
<feature type="transmembrane region" description="Helical" evidence="2">
    <location>
        <begin position="44"/>
        <end position="64"/>
    </location>
</feature>
<feature type="transmembrane region" description="Helical" evidence="2">
    <location>
        <begin position="12"/>
        <end position="32"/>
    </location>
</feature>
<evidence type="ECO:0000256" key="2">
    <source>
        <dbReference type="SAM" id="Phobius"/>
    </source>
</evidence>
<dbReference type="PANTHER" id="PTHR30576">
    <property type="entry name" value="COLANIC BIOSYNTHESIS UDP-GLUCOSE LIPID CARRIER TRANSFERASE"/>
    <property type="match status" value="1"/>
</dbReference>
<evidence type="ECO:0000259" key="3">
    <source>
        <dbReference type="Pfam" id="PF02397"/>
    </source>
</evidence>
<organism evidence="4 5">
    <name type="scientific">Candidatus Kaiserbacteria bacterium RIFCSPHIGHO2_02_FULL_55_17</name>
    <dbReference type="NCBI Taxonomy" id="1798496"/>
    <lineage>
        <taxon>Bacteria</taxon>
        <taxon>Candidatus Kaiseribacteriota</taxon>
    </lineage>
</organism>
<dbReference type="InterPro" id="IPR003362">
    <property type="entry name" value="Bact_transf"/>
</dbReference>
<comment type="similarity">
    <text evidence="1">Belongs to the bacterial sugar transferase family.</text>
</comment>
<dbReference type="GO" id="GO:0016780">
    <property type="term" value="F:phosphotransferase activity, for other substituted phosphate groups"/>
    <property type="evidence" value="ECO:0007669"/>
    <property type="project" value="TreeGrafter"/>
</dbReference>
<accession>A0A1F6DUE9</accession>